<gene>
    <name evidence="1" type="ORF">D8827_05785</name>
</gene>
<dbReference type="EMBL" id="RJOO01000003">
    <property type="protein sequence ID" value="RSJ23163.1"/>
    <property type="molecule type" value="Genomic_DNA"/>
</dbReference>
<reference evidence="1 2" key="1">
    <citation type="submission" date="2018-11" db="EMBL/GenBank/DDBJ databases">
        <title>Species Designations Belie Phenotypic and Genotypic Heterogeneity in Oral Streptococci.</title>
        <authorList>
            <person name="Velsko I."/>
        </authorList>
    </citation>
    <scope>NUCLEOTIDE SEQUENCE [LARGE SCALE GENOMIC DNA]</scope>
    <source>
        <strain evidence="1 2">KLC02</strain>
    </source>
</reference>
<sequence>MTDSRVKIGIFLYMVYKEVRKNLRTKKWIKFRDRIMREHDYLCQENLRYGRRVQAEMVHHIYPVSEYPELEFVRWNCLPLLNKVHNTFHDRINDKIVGQGLYWQKKRKKEFLDFYKNLKK</sequence>
<evidence type="ECO:0008006" key="3">
    <source>
        <dbReference type="Google" id="ProtNLM"/>
    </source>
</evidence>
<accession>A0AAE8KBK9</accession>
<evidence type="ECO:0000313" key="1">
    <source>
        <dbReference type="EMBL" id="RSJ23163.1"/>
    </source>
</evidence>
<dbReference type="AlphaFoldDB" id="A0AAE8KBK9"/>
<dbReference type="Proteomes" id="UP000267137">
    <property type="component" value="Unassembled WGS sequence"/>
</dbReference>
<name>A0AAE8KBK9_STRIT</name>
<comment type="caution">
    <text evidence="1">The sequence shown here is derived from an EMBL/GenBank/DDBJ whole genome shotgun (WGS) entry which is preliminary data.</text>
</comment>
<evidence type="ECO:0000313" key="2">
    <source>
        <dbReference type="Proteomes" id="UP000267137"/>
    </source>
</evidence>
<proteinExistence type="predicted"/>
<organism evidence="1 2">
    <name type="scientific">Streptococcus intermedius</name>
    <dbReference type="NCBI Taxonomy" id="1338"/>
    <lineage>
        <taxon>Bacteria</taxon>
        <taxon>Bacillati</taxon>
        <taxon>Bacillota</taxon>
        <taxon>Bacilli</taxon>
        <taxon>Lactobacillales</taxon>
        <taxon>Streptococcaceae</taxon>
        <taxon>Streptococcus</taxon>
        <taxon>Streptococcus anginosus group</taxon>
    </lineage>
</organism>
<protein>
    <recommendedName>
        <fullName evidence="3">HNH nuclease domain-containing protein</fullName>
    </recommendedName>
</protein>